<reference evidence="5" key="4">
    <citation type="journal article" date="2018" name="Nat. Plants">
        <title>Whole-genome landscape of Medicago truncatula symbiotic genes.</title>
        <authorList>
            <person name="Pecrix Y."/>
            <person name="Gamas P."/>
            <person name="Carrere S."/>
        </authorList>
    </citation>
    <scope>NUCLEOTIDE SEQUENCE</scope>
    <source>
        <tissue evidence="5">Leaves</tissue>
    </source>
</reference>
<feature type="transmembrane region" description="Helical" evidence="3">
    <location>
        <begin position="27"/>
        <end position="50"/>
    </location>
</feature>
<evidence type="ECO:0000256" key="2">
    <source>
        <dbReference type="ARBA" id="ARBA00023136"/>
    </source>
</evidence>
<evidence type="ECO:0000313" key="4">
    <source>
        <dbReference type="EMBL" id="KEH41906.1"/>
    </source>
</evidence>
<evidence type="ECO:0000313" key="6">
    <source>
        <dbReference type="EnsemblPlants" id="KEH41906"/>
    </source>
</evidence>
<dbReference type="Gramene" id="rna3247">
    <property type="protein sequence ID" value="RHN79454.1"/>
    <property type="gene ID" value="gene3247"/>
</dbReference>
<dbReference type="EMBL" id="CM001217">
    <property type="protein sequence ID" value="KEH41906.1"/>
    <property type="molecule type" value="Genomic_DNA"/>
</dbReference>
<gene>
    <name evidence="6" type="primary">25483712</name>
    <name evidence="4" type="ordered locus">MTR_1g057290</name>
    <name evidence="5" type="ORF">MtrunA17_Chr1g0177521</name>
</gene>
<dbReference type="GO" id="GO:0098542">
    <property type="term" value="P:defense response to other organism"/>
    <property type="evidence" value="ECO:0007669"/>
    <property type="project" value="InterPro"/>
</dbReference>
<dbReference type="Proteomes" id="UP000002051">
    <property type="component" value="Unassembled WGS sequence"/>
</dbReference>
<dbReference type="PANTHER" id="PTHR31415:SF75">
    <property type="entry name" value="PROTEIN, PUTATIVE-RELATED"/>
    <property type="match status" value="1"/>
</dbReference>
<dbReference type="InterPro" id="IPR044839">
    <property type="entry name" value="NDR1-like"/>
</dbReference>
<proteinExistence type="predicted"/>
<reference evidence="6" key="3">
    <citation type="submission" date="2015-04" db="UniProtKB">
        <authorList>
            <consortium name="EnsemblPlants"/>
        </authorList>
    </citation>
    <scope>IDENTIFICATION</scope>
    <source>
        <strain evidence="6">cv. Jemalong A17</strain>
    </source>
</reference>
<protein>
    <submittedName>
        <fullName evidence="4">Transmembrane protein, putative</fullName>
    </submittedName>
</protein>
<dbReference type="HOGENOM" id="CLU_051752_2_0_1"/>
<keyword evidence="2 3" id="KW-0472">Membrane</keyword>
<accession>A0A072VJZ3</accession>
<evidence type="ECO:0000313" key="7">
    <source>
        <dbReference type="Proteomes" id="UP000002051"/>
    </source>
</evidence>
<dbReference type="GO" id="GO:0005886">
    <property type="term" value="C:plasma membrane"/>
    <property type="evidence" value="ECO:0000318"/>
    <property type="project" value="GO_Central"/>
</dbReference>
<keyword evidence="3 4" id="KW-0812">Transmembrane</keyword>
<dbReference type="AlphaFoldDB" id="A0A072VJZ3"/>
<dbReference type="EnsemblPlants" id="KEH41906">
    <property type="protein sequence ID" value="KEH41906"/>
    <property type="gene ID" value="MTR_1g057290"/>
</dbReference>
<evidence type="ECO:0000256" key="3">
    <source>
        <dbReference type="SAM" id="Phobius"/>
    </source>
</evidence>
<keyword evidence="3" id="KW-1133">Transmembrane helix</keyword>
<evidence type="ECO:0000313" key="5">
    <source>
        <dbReference type="EMBL" id="RHN79454.1"/>
    </source>
</evidence>
<evidence type="ECO:0000256" key="1">
    <source>
        <dbReference type="ARBA" id="ARBA00004370"/>
    </source>
</evidence>
<keyword evidence="7" id="KW-1185">Reference proteome</keyword>
<dbReference type="GO" id="GO:0009506">
    <property type="term" value="C:plasmodesma"/>
    <property type="evidence" value="ECO:0000318"/>
    <property type="project" value="GO_Central"/>
</dbReference>
<name>A0A072VJZ3_MEDTR</name>
<dbReference type="PANTHER" id="PTHR31415">
    <property type="entry name" value="OS05G0367900 PROTEIN"/>
    <property type="match status" value="1"/>
</dbReference>
<dbReference type="Proteomes" id="UP000265566">
    <property type="component" value="Chromosome 1"/>
</dbReference>
<sequence>MDQENPNPPSEQPSKRSTRCCFCLYRVLWIILVTIIILVSLIILVIYIIITPRSFKFHVNQAKLTQFNFTNNNTTLNYNLVLNFTAQNPNKKLKIYYDVVEANAFYKGYNFSATDMNKPLRTLQETKSVDYRMSAVFIGQHVMMLDRDEVDEFQEDYKNGIFGIDIKIYFSIRFRLGNFIFGDTKVQAKCDLKVPLSSNNSGKMVDPFDPTKCVVDF</sequence>
<organism evidence="4 7">
    <name type="scientific">Medicago truncatula</name>
    <name type="common">Barrel medic</name>
    <name type="synonym">Medicago tribuloides</name>
    <dbReference type="NCBI Taxonomy" id="3880"/>
    <lineage>
        <taxon>Eukaryota</taxon>
        <taxon>Viridiplantae</taxon>
        <taxon>Streptophyta</taxon>
        <taxon>Embryophyta</taxon>
        <taxon>Tracheophyta</taxon>
        <taxon>Spermatophyta</taxon>
        <taxon>Magnoliopsida</taxon>
        <taxon>eudicotyledons</taxon>
        <taxon>Gunneridae</taxon>
        <taxon>Pentapetalae</taxon>
        <taxon>rosids</taxon>
        <taxon>fabids</taxon>
        <taxon>Fabales</taxon>
        <taxon>Fabaceae</taxon>
        <taxon>Papilionoideae</taxon>
        <taxon>50 kb inversion clade</taxon>
        <taxon>NPAAA clade</taxon>
        <taxon>Hologalegina</taxon>
        <taxon>IRL clade</taxon>
        <taxon>Trifolieae</taxon>
        <taxon>Medicago</taxon>
    </lineage>
</organism>
<reference evidence="4 7" key="1">
    <citation type="journal article" date="2011" name="Nature">
        <title>The Medicago genome provides insight into the evolution of rhizobial symbioses.</title>
        <authorList>
            <person name="Young N.D."/>
            <person name="Debelle F."/>
            <person name="Oldroyd G.E."/>
            <person name="Geurts R."/>
            <person name="Cannon S.B."/>
            <person name="Udvardi M.K."/>
            <person name="Benedito V.A."/>
            <person name="Mayer K.F."/>
            <person name="Gouzy J."/>
            <person name="Schoof H."/>
            <person name="Van de Peer Y."/>
            <person name="Proost S."/>
            <person name="Cook D.R."/>
            <person name="Meyers B.C."/>
            <person name="Spannagl M."/>
            <person name="Cheung F."/>
            <person name="De Mita S."/>
            <person name="Krishnakumar V."/>
            <person name="Gundlach H."/>
            <person name="Zhou S."/>
            <person name="Mudge J."/>
            <person name="Bharti A.K."/>
            <person name="Murray J.D."/>
            <person name="Naoumkina M.A."/>
            <person name="Rosen B."/>
            <person name="Silverstein K.A."/>
            <person name="Tang H."/>
            <person name="Rombauts S."/>
            <person name="Zhao P.X."/>
            <person name="Zhou P."/>
            <person name="Barbe V."/>
            <person name="Bardou P."/>
            <person name="Bechner M."/>
            <person name="Bellec A."/>
            <person name="Berger A."/>
            <person name="Berges H."/>
            <person name="Bidwell S."/>
            <person name="Bisseling T."/>
            <person name="Choisne N."/>
            <person name="Couloux A."/>
            <person name="Denny R."/>
            <person name="Deshpande S."/>
            <person name="Dai X."/>
            <person name="Doyle J.J."/>
            <person name="Dudez A.M."/>
            <person name="Farmer A.D."/>
            <person name="Fouteau S."/>
            <person name="Franken C."/>
            <person name="Gibelin C."/>
            <person name="Gish J."/>
            <person name="Goldstein S."/>
            <person name="Gonzalez A.J."/>
            <person name="Green P.J."/>
            <person name="Hallab A."/>
            <person name="Hartog M."/>
            <person name="Hua A."/>
            <person name="Humphray S.J."/>
            <person name="Jeong D.H."/>
            <person name="Jing Y."/>
            <person name="Jocker A."/>
            <person name="Kenton S.M."/>
            <person name="Kim D.J."/>
            <person name="Klee K."/>
            <person name="Lai H."/>
            <person name="Lang C."/>
            <person name="Lin S."/>
            <person name="Macmil S.L."/>
            <person name="Magdelenat G."/>
            <person name="Matthews L."/>
            <person name="McCorrison J."/>
            <person name="Monaghan E.L."/>
            <person name="Mun J.H."/>
            <person name="Najar F.Z."/>
            <person name="Nicholson C."/>
            <person name="Noirot C."/>
            <person name="O'Bleness M."/>
            <person name="Paule C.R."/>
            <person name="Poulain J."/>
            <person name="Prion F."/>
            <person name="Qin B."/>
            <person name="Qu C."/>
            <person name="Retzel E.F."/>
            <person name="Riddle C."/>
            <person name="Sallet E."/>
            <person name="Samain S."/>
            <person name="Samson N."/>
            <person name="Sanders I."/>
            <person name="Saurat O."/>
            <person name="Scarpelli C."/>
            <person name="Schiex T."/>
            <person name="Segurens B."/>
            <person name="Severin A.J."/>
            <person name="Sherrier D.J."/>
            <person name="Shi R."/>
            <person name="Sims S."/>
            <person name="Singer S.R."/>
            <person name="Sinharoy S."/>
            <person name="Sterck L."/>
            <person name="Viollet A."/>
            <person name="Wang B.B."/>
            <person name="Wang K."/>
            <person name="Wang M."/>
            <person name="Wang X."/>
            <person name="Warfsmann J."/>
            <person name="Weissenbach J."/>
            <person name="White D.D."/>
            <person name="White J.D."/>
            <person name="Wiley G.B."/>
            <person name="Wincker P."/>
            <person name="Xing Y."/>
            <person name="Yang L."/>
            <person name="Yao Z."/>
            <person name="Ying F."/>
            <person name="Zhai J."/>
            <person name="Zhou L."/>
            <person name="Zuber A."/>
            <person name="Denarie J."/>
            <person name="Dixon R.A."/>
            <person name="May G.D."/>
            <person name="Schwartz D.C."/>
            <person name="Rogers J."/>
            <person name="Quetier F."/>
            <person name="Town C.D."/>
            <person name="Roe B.A."/>
        </authorList>
    </citation>
    <scope>NUCLEOTIDE SEQUENCE [LARGE SCALE GENOMIC DNA]</scope>
    <source>
        <strain evidence="4">A17</strain>
        <strain evidence="6 7">cv. Jemalong A17</strain>
    </source>
</reference>
<dbReference type="OrthoDB" id="1889094at2759"/>
<dbReference type="EMBL" id="PSQE01000001">
    <property type="protein sequence ID" value="RHN79454.1"/>
    <property type="molecule type" value="Genomic_DNA"/>
</dbReference>
<comment type="subcellular location">
    <subcellularLocation>
        <location evidence="1">Membrane</location>
    </subcellularLocation>
</comment>
<reference evidence="4 7" key="2">
    <citation type="journal article" date="2014" name="BMC Genomics">
        <title>An improved genome release (version Mt4.0) for the model legume Medicago truncatula.</title>
        <authorList>
            <person name="Tang H."/>
            <person name="Krishnakumar V."/>
            <person name="Bidwell S."/>
            <person name="Rosen B."/>
            <person name="Chan A."/>
            <person name="Zhou S."/>
            <person name="Gentzbittel L."/>
            <person name="Childs K.L."/>
            <person name="Yandell M."/>
            <person name="Gundlach H."/>
            <person name="Mayer K.F."/>
            <person name="Schwartz D.C."/>
            <person name="Town C.D."/>
        </authorList>
    </citation>
    <scope>GENOME REANNOTATION</scope>
    <source>
        <strain evidence="4">A17</strain>
        <strain evidence="6 7">cv. Jemalong A17</strain>
    </source>
</reference>
<dbReference type="STRING" id="3880.A0A072VJZ3"/>
<dbReference type="KEGG" id="mtr:25483712"/>